<dbReference type="InterPro" id="IPR038765">
    <property type="entry name" value="Papain-like_cys_pep_sf"/>
</dbReference>
<keyword evidence="5" id="KW-0175">Coiled coil</keyword>
<evidence type="ECO:0000256" key="5">
    <source>
        <dbReference type="SAM" id="Coils"/>
    </source>
</evidence>
<evidence type="ECO:0000259" key="7">
    <source>
        <dbReference type="PROSITE" id="PS50203"/>
    </source>
</evidence>
<keyword evidence="2" id="KW-0378">Hydrolase</keyword>
<feature type="region of interest" description="Disordered" evidence="6">
    <location>
        <begin position="102"/>
        <end position="159"/>
    </location>
</feature>
<feature type="region of interest" description="Disordered" evidence="6">
    <location>
        <begin position="610"/>
        <end position="634"/>
    </location>
</feature>
<dbReference type="GO" id="GO:0006508">
    <property type="term" value="P:proteolysis"/>
    <property type="evidence" value="ECO:0007669"/>
    <property type="project" value="UniProtKB-KW"/>
</dbReference>
<comment type="caution">
    <text evidence="4">Lacks conserved residue(s) required for the propagation of feature annotation.</text>
</comment>
<feature type="coiled-coil region" evidence="5">
    <location>
        <begin position="1205"/>
        <end position="1232"/>
    </location>
</feature>
<name>A0A7S1KP22_9EUKA</name>
<feature type="domain" description="Calpain catalytic" evidence="7">
    <location>
        <begin position="237"/>
        <end position="560"/>
    </location>
</feature>
<protein>
    <recommendedName>
        <fullName evidence="7">Calpain catalytic domain-containing protein</fullName>
    </recommendedName>
</protein>
<keyword evidence="1" id="KW-0645">Protease</keyword>
<evidence type="ECO:0000256" key="3">
    <source>
        <dbReference type="ARBA" id="ARBA00022807"/>
    </source>
</evidence>
<accession>A0A7S1KP22</accession>
<gene>
    <name evidence="8" type="ORF">PCOS0759_LOCUS3202</name>
</gene>
<feature type="region of interest" description="Disordered" evidence="6">
    <location>
        <begin position="47"/>
        <end position="79"/>
    </location>
</feature>
<evidence type="ECO:0000256" key="1">
    <source>
        <dbReference type="ARBA" id="ARBA00022670"/>
    </source>
</evidence>
<sequence>MPPKPTANTLPLLSAPPSLSITSPTIPFPEFSPSSILSFCIDVLDNKTSENSGTASGTNAKKAPAKKGKNATAGDVDFSELAQKNALRVDEGFIGRYLKGNAQDAEQEGEAEVQDENTTETVNEEHGNEEQEPQEQVSSEELPEETQNEPTSEWRPMNRMTKVLRGEPSVSLSHPFSDVFHADSNSGAPPAEDIPIDEHLLGDFVQNQKDQLEMYAKSSAQFKLPETPLMQSMMKPFLSALYYIMHNQLQLNATLGFGNYLWELIYPKRDVGSQLPTENEIYVVKLWYKGTWRMIAIDSKMPYDSNTKQMQLPQTNSYEYWPAILMKALMVLVGNESPRSQNLLFKDPLWCVQALCGPYQPRTLNTSNSLNCLREIRASLQTNKDATQKANDLVNLYAKRKYLATKQHEATIQQDPSKQTESPPPAKLMNAVEDDIPQNDCILCATCVAPNELNEDDDDQYFYDVGLDPSLIYQIGDLKYAKGKAVLHMFGFNQTQDWEGDMSYSDSNVWDAEFEEELGFLRQDRLIPDSSVSSLPVRDFWIPFDQFQQYFTTIHVLQNVSSLRNNGSYFGTSLRESFLVSADTSRVNELVFSLYYLSQEESVVVVQEDPKAKKGAKKGADTTPEPTDLTNEEDPVHPYDLVTLTVDTYDWKATAPPRKLTQITTYQMYDNLIRVPLPHMLDRTQQVVRVTVEGFSRRRTLLQCFAPLYEDVLTIGTEDDILLSKLGVKHLQFQPQPYPAQDPNEWRIWFMYNVSVSSDVWFSANLNLVPQENTESAESEQKDPDQNDSREENLTQDETAKSVPLNDLLPHVNFLMIDNATRKTHHAAIGCCLYPLPLSVPENAEADAKSKKGAGPTGSYTLVAMAKAPKDVAIAAGQYSLEMMHQESGMESIQSVDSLFRSELKGSYAPSHARELLNYVLWAGENVHVSLHLELDRNVPTTLLIENESGEPLITAQIDERSSRALHITIPPIQMEPSQKNQEKCLIVRALVDEAYAHRMLHDFQRQQAATSFASQVEQTAVEEPTPEETQDDKKGKKGGKAPTKAAKGKGKAVETGRQVKIPAKQTEPQIIKTIPDINPPNSDAGTESEAPREENQNGECVQYSLNFTFTNPNVIIEEFNSRSEKVSTLINSWEEKEAGRLESGTQIRKDFFKQRARDFDAIGRKDVHIVENVKWEQYLENEAEWLSKSRWRKLNGRTDVVAELGSQEQFIENLEERIVQHEEKIKATLDALREQCKLDPATWSYQLKELDDQLQAQHNQILSTFEDAHRVRAEYLSSILEQVQAKLSDLEKRKAEHLKNAKKAGGKKK</sequence>
<proteinExistence type="predicted"/>
<evidence type="ECO:0000256" key="2">
    <source>
        <dbReference type="ARBA" id="ARBA00022801"/>
    </source>
</evidence>
<feature type="region of interest" description="Disordered" evidence="6">
    <location>
        <begin position="1"/>
        <end position="22"/>
    </location>
</feature>
<dbReference type="SUPFAM" id="SSF54001">
    <property type="entry name" value="Cysteine proteinases"/>
    <property type="match status" value="1"/>
</dbReference>
<evidence type="ECO:0000256" key="4">
    <source>
        <dbReference type="PROSITE-ProRule" id="PRU00239"/>
    </source>
</evidence>
<evidence type="ECO:0000313" key="8">
    <source>
        <dbReference type="EMBL" id="CAD9079962.1"/>
    </source>
</evidence>
<dbReference type="EMBL" id="HBGD01003900">
    <property type="protein sequence ID" value="CAD9079962.1"/>
    <property type="molecule type" value="Transcribed_RNA"/>
</dbReference>
<keyword evidence="3" id="KW-0788">Thiol protease</keyword>
<dbReference type="GO" id="GO:0004198">
    <property type="term" value="F:calcium-dependent cysteine-type endopeptidase activity"/>
    <property type="evidence" value="ECO:0007669"/>
    <property type="project" value="InterPro"/>
</dbReference>
<feature type="coiled-coil region" evidence="5">
    <location>
        <begin position="1274"/>
        <end position="1301"/>
    </location>
</feature>
<feature type="compositionally biased region" description="Acidic residues" evidence="6">
    <location>
        <begin position="105"/>
        <end position="118"/>
    </location>
</feature>
<feature type="region of interest" description="Disordered" evidence="6">
    <location>
        <begin position="1015"/>
        <end position="1056"/>
    </location>
</feature>
<feature type="region of interest" description="Disordered" evidence="6">
    <location>
        <begin position="1074"/>
        <end position="1098"/>
    </location>
</feature>
<organism evidence="8">
    <name type="scientific">Percolomonas cosmopolitus</name>
    <dbReference type="NCBI Taxonomy" id="63605"/>
    <lineage>
        <taxon>Eukaryota</taxon>
        <taxon>Discoba</taxon>
        <taxon>Heterolobosea</taxon>
        <taxon>Tetramitia</taxon>
        <taxon>Eutetramitia</taxon>
        <taxon>Percolomonadidae</taxon>
        <taxon>Percolomonas</taxon>
    </lineage>
</organism>
<dbReference type="PANTHER" id="PTHR46143">
    <property type="entry name" value="CALPAIN-7"/>
    <property type="match status" value="1"/>
</dbReference>
<evidence type="ECO:0000256" key="6">
    <source>
        <dbReference type="SAM" id="MobiDB-lite"/>
    </source>
</evidence>
<dbReference type="InterPro" id="IPR001300">
    <property type="entry name" value="Peptidase_C2_calpain_cat"/>
</dbReference>
<feature type="compositionally biased region" description="Basic and acidic residues" evidence="6">
    <location>
        <begin position="779"/>
        <end position="793"/>
    </location>
</feature>
<reference evidence="8" key="1">
    <citation type="submission" date="2021-01" db="EMBL/GenBank/DDBJ databases">
        <authorList>
            <person name="Corre E."/>
            <person name="Pelletier E."/>
            <person name="Niang G."/>
            <person name="Scheremetjew M."/>
            <person name="Finn R."/>
            <person name="Kale V."/>
            <person name="Holt S."/>
            <person name="Cochrane G."/>
            <person name="Meng A."/>
            <person name="Brown T."/>
            <person name="Cohen L."/>
        </authorList>
    </citation>
    <scope>NUCLEOTIDE SEQUENCE</scope>
    <source>
        <strain evidence="8">WS</strain>
    </source>
</reference>
<dbReference type="PANTHER" id="PTHR46143:SF1">
    <property type="entry name" value="CALPAIN-7"/>
    <property type="match status" value="1"/>
</dbReference>
<dbReference type="InterPro" id="IPR051297">
    <property type="entry name" value="PalB/RIM13"/>
</dbReference>
<dbReference type="PROSITE" id="PS50203">
    <property type="entry name" value="CALPAIN_CAT"/>
    <property type="match status" value="1"/>
</dbReference>
<feature type="region of interest" description="Disordered" evidence="6">
    <location>
        <begin position="772"/>
        <end position="802"/>
    </location>
</feature>
<dbReference type="Gene3D" id="3.90.70.10">
    <property type="entry name" value="Cysteine proteinases"/>
    <property type="match status" value="1"/>
</dbReference>